<keyword evidence="4" id="KW-1185">Reference proteome</keyword>
<dbReference type="SUPFAM" id="SSF63829">
    <property type="entry name" value="Calcium-dependent phosphotriesterase"/>
    <property type="match status" value="1"/>
</dbReference>
<accession>A0A939BX76</accession>
<dbReference type="EMBL" id="JAERTX010000001">
    <property type="protein sequence ID" value="MBM9458515.1"/>
    <property type="molecule type" value="Genomic_DNA"/>
</dbReference>
<feature type="chain" id="PRO_5036791730" evidence="2">
    <location>
        <begin position="29"/>
        <end position="487"/>
    </location>
</feature>
<dbReference type="AlphaFoldDB" id="A0A939BX76"/>
<evidence type="ECO:0000256" key="2">
    <source>
        <dbReference type="SAM" id="SignalP"/>
    </source>
</evidence>
<organism evidence="3 4">
    <name type="scientific">Nocardioides faecalis</name>
    <dbReference type="NCBI Taxonomy" id="2803858"/>
    <lineage>
        <taxon>Bacteria</taxon>
        <taxon>Bacillati</taxon>
        <taxon>Actinomycetota</taxon>
        <taxon>Actinomycetes</taxon>
        <taxon>Propionibacteriales</taxon>
        <taxon>Nocardioidaceae</taxon>
        <taxon>Nocardioides</taxon>
    </lineage>
</organism>
<comment type="caution">
    <text evidence="3">The sequence shown here is derived from an EMBL/GenBank/DDBJ whole genome shotgun (WGS) entry which is preliminary data.</text>
</comment>
<dbReference type="RefSeq" id="WP_205289809.1">
    <property type="nucleotide sequence ID" value="NZ_CP074406.1"/>
</dbReference>
<reference evidence="3" key="1">
    <citation type="submission" date="2021-01" db="EMBL/GenBank/DDBJ databases">
        <title>Novel species in genus Nocardioides.</title>
        <authorList>
            <person name="Zhang G."/>
        </authorList>
    </citation>
    <scope>NUCLEOTIDE SEQUENCE</scope>
    <source>
        <strain evidence="3">Zg-536</strain>
    </source>
</reference>
<keyword evidence="2" id="KW-0732">Signal</keyword>
<evidence type="ECO:0000313" key="3">
    <source>
        <dbReference type="EMBL" id="MBM9458515.1"/>
    </source>
</evidence>
<evidence type="ECO:0000256" key="1">
    <source>
        <dbReference type="SAM" id="MobiDB-lite"/>
    </source>
</evidence>
<name>A0A939BX76_9ACTN</name>
<dbReference type="Proteomes" id="UP000663791">
    <property type="component" value="Unassembled WGS sequence"/>
</dbReference>
<protein>
    <submittedName>
        <fullName evidence="3">Uncharacterized protein</fullName>
    </submittedName>
</protein>
<evidence type="ECO:0000313" key="4">
    <source>
        <dbReference type="Proteomes" id="UP000663791"/>
    </source>
</evidence>
<proteinExistence type="predicted"/>
<sequence>MFGSRALVLSTLLATLLAAVLVPPPAQAKPRPGLPPVNPYAGPVGSSTMHGDPASSDTTRYRGPGPGARATTRTLLSVCPTILAGKDGYIQALCTEYLDRAPTLNIIDPTTLRTVARKHLTAGSLLGGVYAYLDHRDRLVTVDGSGRVLFLEHRRAGSTGRTMTITEAAAIDLKPAFTRACGAADCDAVTTVAPGYNGLVWFATAQGRAGYADPRTRKVALRVLGRGEQVANSISTSPAGMAVVTDHATYLVKANRNRAGRPGAVKQVWRRAYDRGPARKPGQLSHGSGATPTFFGPRTGREYVAITDNARPREHLVVYRAASGRTVCKTPILGRANSGTENSAIALRNQVYVASTYGYPYPATPDGAGEAVPAKADFVGGMQRLTLSGKGRKKTCRVRWTNTVASAAVPKLSVAENVIYTVERLAQGSRWDLVRIDPARGRVLSRTTIGRGPTADTLQMVGTFLPDGTLLQGTVTGLVAVRPAPAG</sequence>
<feature type="signal peptide" evidence="2">
    <location>
        <begin position="1"/>
        <end position="28"/>
    </location>
</feature>
<gene>
    <name evidence="3" type="ORF">JK386_01220</name>
</gene>
<feature type="region of interest" description="Disordered" evidence="1">
    <location>
        <begin position="27"/>
        <end position="70"/>
    </location>
</feature>
<feature type="compositionally biased region" description="Pro residues" evidence="1">
    <location>
        <begin position="27"/>
        <end position="38"/>
    </location>
</feature>